<organism evidence="2 3">
    <name type="scientific">[Mycobacterium] wendilense</name>
    <dbReference type="NCBI Taxonomy" id="3064284"/>
    <lineage>
        <taxon>Bacteria</taxon>
        <taxon>Bacillati</taxon>
        <taxon>Actinomycetota</taxon>
        <taxon>Actinomycetes</taxon>
        <taxon>Mycobacteriales</taxon>
        <taxon>Mycobacteriaceae</taxon>
        <taxon>Mycolicibacter</taxon>
    </lineage>
</organism>
<evidence type="ECO:0000259" key="1">
    <source>
        <dbReference type="Pfam" id="PF02720"/>
    </source>
</evidence>
<keyword evidence="3" id="KW-1185">Reference proteome</keyword>
<name>A0ABN9P225_9MYCO</name>
<accession>A0ABN9P225</accession>
<protein>
    <submittedName>
        <fullName evidence="2">DUF222 domain-containing protein</fullName>
    </submittedName>
</protein>
<evidence type="ECO:0000313" key="2">
    <source>
        <dbReference type="EMBL" id="CAJ1583590.1"/>
    </source>
</evidence>
<dbReference type="InterPro" id="IPR003870">
    <property type="entry name" value="DUF222"/>
</dbReference>
<dbReference type="RefSeq" id="WP_316510111.1">
    <property type="nucleotide sequence ID" value="NZ_OY726395.1"/>
</dbReference>
<dbReference type="Pfam" id="PF02720">
    <property type="entry name" value="DUF222"/>
    <property type="match status" value="1"/>
</dbReference>
<reference evidence="2 3" key="1">
    <citation type="submission" date="2023-08" db="EMBL/GenBank/DDBJ databases">
        <authorList>
            <person name="Folkvardsen B D."/>
            <person name="Norman A."/>
        </authorList>
    </citation>
    <scope>NUCLEOTIDE SEQUENCE [LARGE SCALE GENOMIC DNA]</scope>
    <source>
        <strain evidence="2 3">Mu0050</strain>
    </source>
</reference>
<feature type="domain" description="DUF222" evidence="1">
    <location>
        <begin position="28"/>
        <end position="331"/>
    </location>
</feature>
<proteinExistence type="predicted"/>
<sequence length="338" mass="35770">MFDMDVLPPVSEVRGRDTAGLIEAMGAAARWEAATAARRLAAVAELFHRRLQEVDAEEREQWLIDGHEQVSAEVGCALGISRARAAGVIRVATSLFERLPKVAAVFAAGRVDYRVVAAIVSRTELVLDDADVAVLDRALARQVHRWNRLSRKKLAEVIDACVLEIDRLAAKPARDRVEDREVGIGAETEGTAELWGTLAAPDAIAFDTRLEQLAATVCAADPRTKAQRRADAVGALSVGATRLACRCGQAECPTAGAPAPAAPEVVITVLTDPAGQRGYIPGFGFLDAQALAAAVAAATTKASLPHPGVNSAAEPRYRHSAALANFVRARDLTPVPGL</sequence>
<dbReference type="EMBL" id="OY726395">
    <property type="protein sequence ID" value="CAJ1583590.1"/>
    <property type="molecule type" value="Genomic_DNA"/>
</dbReference>
<dbReference type="Proteomes" id="UP001190466">
    <property type="component" value="Chromosome"/>
</dbReference>
<gene>
    <name evidence="2" type="ORF">MU0050_002701</name>
</gene>
<evidence type="ECO:0000313" key="3">
    <source>
        <dbReference type="Proteomes" id="UP001190466"/>
    </source>
</evidence>